<dbReference type="EMBL" id="CP011390">
    <property type="protein sequence ID" value="ANE51858.1"/>
    <property type="molecule type" value="Genomic_DNA"/>
</dbReference>
<dbReference type="AlphaFoldDB" id="A0A172TY14"/>
<dbReference type="OrthoDB" id="710582at2"/>
<feature type="signal peptide" evidence="1">
    <location>
        <begin position="1"/>
        <end position="22"/>
    </location>
</feature>
<dbReference type="KEGG" id="fla:SY85_16530"/>
<dbReference type="STRING" id="1492898.SY85_16530"/>
<name>A0A172TY14_9BACT</name>
<feature type="chain" id="PRO_5008001357" description="DUF4440 domain-containing protein" evidence="1">
    <location>
        <begin position="23"/>
        <end position="353"/>
    </location>
</feature>
<protein>
    <recommendedName>
        <fullName evidence="4">DUF4440 domain-containing protein</fullName>
    </recommendedName>
</protein>
<accession>A0A172TY14</accession>
<reference evidence="2 3" key="2">
    <citation type="journal article" date="2016" name="Int. J. Syst. Evol. Microbiol.">
        <title>Flavisolibacter tropicus sp. nov., isolated from tropical soil.</title>
        <authorList>
            <person name="Lee J.J."/>
            <person name="Kang M.S."/>
            <person name="Kim G.S."/>
            <person name="Lee C.S."/>
            <person name="Lim S."/>
            <person name="Lee J."/>
            <person name="Roh S.H."/>
            <person name="Kang H."/>
            <person name="Ha J.M."/>
            <person name="Bae S."/>
            <person name="Jung H.Y."/>
            <person name="Kim M.K."/>
        </authorList>
    </citation>
    <scope>NUCLEOTIDE SEQUENCE [LARGE SCALE GENOMIC DNA]</scope>
    <source>
        <strain evidence="2 3">LCS9</strain>
    </source>
</reference>
<proteinExistence type="predicted"/>
<reference evidence="3" key="1">
    <citation type="submission" date="2015-01" db="EMBL/GenBank/DDBJ databases">
        <title>Flavisolibacter sp./LCS9/ whole genome sequencing.</title>
        <authorList>
            <person name="Kim M.K."/>
            <person name="Srinivasan S."/>
            <person name="Lee J.-J."/>
        </authorList>
    </citation>
    <scope>NUCLEOTIDE SEQUENCE [LARGE SCALE GENOMIC DNA]</scope>
    <source>
        <strain evidence="3">LCS9</strain>
    </source>
</reference>
<evidence type="ECO:0008006" key="4">
    <source>
        <dbReference type="Google" id="ProtNLM"/>
    </source>
</evidence>
<dbReference type="RefSeq" id="WP_066405993.1">
    <property type="nucleotide sequence ID" value="NZ_CP011390.1"/>
</dbReference>
<sequence length="353" mass="39271">MKRTRTLACLALFCSISFIACKKTVDKQETTAVQKVSSYEDPLIAEARLFFQKEVAAKTNTLSRNATMRQKLKKTPLWEKSYIALHEEGDVVTVPLDYQGGLSYTTSFGDNKKRSVQGQAKLLLYKGKDGGWKAEVATYISDQIYSKGKSATFSGVVLVEDWAGRTINNFLFKEGKSYRFKNTTAKSVEPGGEVQTATGNCYIINWYLCTVDEDGNTLGCEYQYSERVGCDVSGDDPNGGDGASGGSEVYNEYEMAVTEMWTVYSFDVGGGQVYSTERLKGKRVASEFQGGHFTGGRHISDECNRWGGLWTSSYTDFNYGTTAATMRIRGTWVEGDTRRTIENVKAWSFSEVF</sequence>
<dbReference type="Proteomes" id="UP000077177">
    <property type="component" value="Chromosome"/>
</dbReference>
<dbReference type="PROSITE" id="PS51257">
    <property type="entry name" value="PROKAR_LIPOPROTEIN"/>
    <property type="match status" value="1"/>
</dbReference>
<evidence type="ECO:0000313" key="3">
    <source>
        <dbReference type="Proteomes" id="UP000077177"/>
    </source>
</evidence>
<keyword evidence="1" id="KW-0732">Signal</keyword>
<gene>
    <name evidence="2" type="ORF">SY85_16530</name>
</gene>
<evidence type="ECO:0000256" key="1">
    <source>
        <dbReference type="SAM" id="SignalP"/>
    </source>
</evidence>
<keyword evidence="3" id="KW-1185">Reference proteome</keyword>
<organism evidence="2 3">
    <name type="scientific">Flavisolibacter tropicus</name>
    <dbReference type="NCBI Taxonomy" id="1492898"/>
    <lineage>
        <taxon>Bacteria</taxon>
        <taxon>Pseudomonadati</taxon>
        <taxon>Bacteroidota</taxon>
        <taxon>Chitinophagia</taxon>
        <taxon>Chitinophagales</taxon>
        <taxon>Chitinophagaceae</taxon>
        <taxon>Flavisolibacter</taxon>
    </lineage>
</organism>
<evidence type="ECO:0000313" key="2">
    <source>
        <dbReference type="EMBL" id="ANE51858.1"/>
    </source>
</evidence>